<evidence type="ECO:0000313" key="9">
    <source>
        <dbReference type="EMBL" id="MCU7614716.1"/>
    </source>
</evidence>
<dbReference type="PIRSF" id="PIRSF001589">
    <property type="entry name" value="Asn_synthetase_glu-h"/>
    <property type="match status" value="1"/>
</dbReference>
<dbReference type="SUPFAM" id="SSF56235">
    <property type="entry name" value="N-terminal nucleophile aminohydrolases (Ntn hydrolases)"/>
    <property type="match status" value="1"/>
</dbReference>
<dbReference type="InterPro" id="IPR017932">
    <property type="entry name" value="GATase_2_dom"/>
</dbReference>
<dbReference type="EC" id="6.3.5.4" evidence="3"/>
<reference evidence="10" key="1">
    <citation type="submission" date="2023-07" db="EMBL/GenBank/DDBJ databases">
        <title>Chryseobacterium sp. GMJ5 Genome sequencing and assembly.</title>
        <authorList>
            <person name="Jung Y."/>
        </authorList>
    </citation>
    <scope>NUCLEOTIDE SEQUENCE [LARGE SCALE GENOMIC DNA]</scope>
    <source>
        <strain evidence="10">GMJ5</strain>
    </source>
</reference>
<evidence type="ECO:0000256" key="5">
    <source>
        <dbReference type="ARBA" id="ARBA00022840"/>
    </source>
</evidence>
<evidence type="ECO:0000259" key="8">
    <source>
        <dbReference type="PROSITE" id="PS51278"/>
    </source>
</evidence>
<dbReference type="PANTHER" id="PTHR43284:SF1">
    <property type="entry name" value="ASPARAGINE SYNTHETASE"/>
    <property type="match status" value="1"/>
</dbReference>
<organism evidence="9 10">
    <name type="scientific">Chryseobacterium gilvum</name>
    <dbReference type="NCBI Taxonomy" id="2976534"/>
    <lineage>
        <taxon>Bacteria</taxon>
        <taxon>Pseudomonadati</taxon>
        <taxon>Bacteroidota</taxon>
        <taxon>Flavobacteriia</taxon>
        <taxon>Flavobacteriales</taxon>
        <taxon>Weeksellaceae</taxon>
        <taxon>Chryseobacterium group</taxon>
        <taxon>Chryseobacterium</taxon>
    </lineage>
</organism>
<comment type="similarity">
    <text evidence="2">Belongs to the asparagine synthetase family.</text>
</comment>
<keyword evidence="9" id="KW-0436">Ligase</keyword>
<dbReference type="InterPro" id="IPR029055">
    <property type="entry name" value="Ntn_hydrolases_N"/>
</dbReference>
<evidence type="ECO:0000256" key="6">
    <source>
        <dbReference type="ARBA" id="ARBA00022962"/>
    </source>
</evidence>
<dbReference type="Gene3D" id="3.40.50.620">
    <property type="entry name" value="HUPs"/>
    <property type="match status" value="1"/>
</dbReference>
<name>A0ABT2VXK8_9FLAO</name>
<dbReference type="InterPro" id="IPR001962">
    <property type="entry name" value="Asn_synthase"/>
</dbReference>
<dbReference type="SUPFAM" id="SSF52402">
    <property type="entry name" value="Adenine nucleotide alpha hydrolases-like"/>
    <property type="match status" value="1"/>
</dbReference>
<accession>A0ABT2VXK8</accession>
<evidence type="ECO:0000256" key="2">
    <source>
        <dbReference type="ARBA" id="ARBA00005752"/>
    </source>
</evidence>
<dbReference type="RefSeq" id="WP_262990658.1">
    <property type="nucleotide sequence ID" value="NZ_JAOTEN010000002.1"/>
</dbReference>
<keyword evidence="5" id="KW-0067">ATP-binding</keyword>
<dbReference type="PROSITE" id="PS51278">
    <property type="entry name" value="GATASE_TYPE_2"/>
    <property type="match status" value="1"/>
</dbReference>
<dbReference type="CDD" id="cd01991">
    <property type="entry name" value="Asn_synthase_B_C"/>
    <property type="match status" value="1"/>
</dbReference>
<feature type="domain" description="Glutamine amidotransferase type-2" evidence="8">
    <location>
        <begin position="2"/>
        <end position="240"/>
    </location>
</feature>
<keyword evidence="6" id="KW-0315">Glutamine amidotransferase</keyword>
<gene>
    <name evidence="9" type="primary">asnB</name>
    <name evidence="9" type="ORF">N0B16_09745</name>
</gene>
<dbReference type="PANTHER" id="PTHR43284">
    <property type="entry name" value="ASPARAGINE SYNTHETASE (GLUTAMINE-HYDROLYZING)"/>
    <property type="match status" value="1"/>
</dbReference>
<evidence type="ECO:0000256" key="4">
    <source>
        <dbReference type="ARBA" id="ARBA00022741"/>
    </source>
</evidence>
<evidence type="ECO:0000256" key="7">
    <source>
        <dbReference type="ARBA" id="ARBA00048741"/>
    </source>
</evidence>
<dbReference type="InterPro" id="IPR006426">
    <property type="entry name" value="Asn_synth_AEB"/>
</dbReference>
<dbReference type="Pfam" id="PF00733">
    <property type="entry name" value="Asn_synthase"/>
    <property type="match status" value="1"/>
</dbReference>
<dbReference type="InterPro" id="IPR051786">
    <property type="entry name" value="ASN_synthetase/amidase"/>
</dbReference>
<dbReference type="GO" id="GO:0004066">
    <property type="term" value="F:asparagine synthase (glutamine-hydrolyzing) activity"/>
    <property type="evidence" value="ECO:0007669"/>
    <property type="project" value="UniProtKB-EC"/>
</dbReference>
<comment type="caution">
    <text evidence="9">The sequence shown here is derived from an EMBL/GenBank/DDBJ whole genome shotgun (WGS) entry which is preliminary data.</text>
</comment>
<dbReference type="Proteomes" id="UP001208114">
    <property type="component" value="Unassembled WGS sequence"/>
</dbReference>
<comment type="catalytic activity">
    <reaction evidence="7">
        <text>L-aspartate + L-glutamine + ATP + H2O = L-asparagine + L-glutamate + AMP + diphosphate + H(+)</text>
        <dbReference type="Rhea" id="RHEA:12228"/>
        <dbReference type="ChEBI" id="CHEBI:15377"/>
        <dbReference type="ChEBI" id="CHEBI:15378"/>
        <dbReference type="ChEBI" id="CHEBI:29985"/>
        <dbReference type="ChEBI" id="CHEBI:29991"/>
        <dbReference type="ChEBI" id="CHEBI:30616"/>
        <dbReference type="ChEBI" id="CHEBI:33019"/>
        <dbReference type="ChEBI" id="CHEBI:58048"/>
        <dbReference type="ChEBI" id="CHEBI:58359"/>
        <dbReference type="ChEBI" id="CHEBI:456215"/>
        <dbReference type="EC" id="6.3.5.4"/>
    </reaction>
</comment>
<dbReference type="CDD" id="cd00712">
    <property type="entry name" value="AsnB"/>
    <property type="match status" value="1"/>
</dbReference>
<dbReference type="EMBL" id="JAOTEN010000002">
    <property type="protein sequence ID" value="MCU7614716.1"/>
    <property type="molecule type" value="Genomic_DNA"/>
</dbReference>
<dbReference type="Gene3D" id="3.60.20.10">
    <property type="entry name" value="Glutamine Phosphoribosylpyrophosphate, subunit 1, domain 1"/>
    <property type="match status" value="1"/>
</dbReference>
<keyword evidence="10" id="KW-1185">Reference proteome</keyword>
<proteinExistence type="inferred from homology"/>
<dbReference type="NCBIfam" id="TIGR01536">
    <property type="entry name" value="asn_synth_AEB"/>
    <property type="match status" value="1"/>
</dbReference>
<sequence length="632" mass="74049">MCGICGYYSFRKEVSSKNILEMNTAIRHRGPDDEGFWLSDQTSGISYSGTDSTDKIKEQFPFLHETQSKLALGFRRLSIVDLSEKGHQPMLSENGKISITFNGEIYNFRILKKELENLGHDFQSHSDTEVILKSYEEWGTAMFAKFDGMFAICLVDLNLQKLILGRDRMGLKPLFYYKNNEVLVWASEIKALLKNEFIMPEINWQGVYTNFLFQTTLAPETCFKDIFSLEPASVMTVDLNDFSNNKEKYWEFPRQIENVPESEAIANIDRLLSESVDDQLYADVPIASMMSGGIDSTLITAKSKPFKNNINAFTISYQFSEDEVKNASLMADKIDIPHHIKNVTDEEVLEQLKENIQHFEEPYSSLEVLMNAAEYAKKLGFKVVLSGNGADELFAGYSHSLKLNKWLSFRYFNFIRHFIFTNDHFSEKVKNYFSQDFMFDFFRQSQVGMKPLQAKNIFKAEIYNQIKTNLKSYHLSDTKDYKGLFEYDMKYSLSSHHVFRDDLSAMKYGVEFRYPYLSNELIDYVSSLPAKYRFNGQQNKPLLRKIAQKYLPQEVLNMPKRGFSFPLRYFIKTEKKVQEFINENLESLKKRNFFNPEIIDKWSKNQNDEFDSVKIWQLVTFELWYQKYFENR</sequence>
<dbReference type="InterPro" id="IPR033738">
    <property type="entry name" value="AsnB_N"/>
</dbReference>
<evidence type="ECO:0000313" key="10">
    <source>
        <dbReference type="Proteomes" id="UP001208114"/>
    </source>
</evidence>
<dbReference type="Pfam" id="PF13537">
    <property type="entry name" value="GATase_7"/>
    <property type="match status" value="1"/>
</dbReference>
<evidence type="ECO:0000256" key="3">
    <source>
        <dbReference type="ARBA" id="ARBA00012737"/>
    </source>
</evidence>
<keyword evidence="4" id="KW-0547">Nucleotide-binding</keyword>
<comment type="pathway">
    <text evidence="1">Amino-acid biosynthesis; L-asparagine biosynthesis; L-asparagine from L-aspartate (L-Gln route): step 1/1.</text>
</comment>
<dbReference type="InterPro" id="IPR014729">
    <property type="entry name" value="Rossmann-like_a/b/a_fold"/>
</dbReference>
<evidence type="ECO:0000256" key="1">
    <source>
        <dbReference type="ARBA" id="ARBA00005187"/>
    </source>
</evidence>
<protein>
    <recommendedName>
        <fullName evidence="3">asparagine synthase (glutamine-hydrolyzing)</fullName>
        <ecNumber evidence="3">6.3.5.4</ecNumber>
    </recommendedName>
</protein>